<reference evidence="2" key="2">
    <citation type="submission" date="2020-11" db="EMBL/GenBank/DDBJ databases">
        <authorList>
            <consortium name="DOE Joint Genome Institute"/>
            <person name="Kuo A."/>
            <person name="Miyauchi S."/>
            <person name="Kiss E."/>
            <person name="Drula E."/>
            <person name="Kohler A."/>
            <person name="Sanchez-Garcia M."/>
            <person name="Andreopoulos B."/>
            <person name="Barry K.W."/>
            <person name="Bonito G."/>
            <person name="Buee M."/>
            <person name="Carver A."/>
            <person name="Chen C."/>
            <person name="Cichocki N."/>
            <person name="Clum A."/>
            <person name="Culley D."/>
            <person name="Crous P.W."/>
            <person name="Fauchery L."/>
            <person name="Girlanda M."/>
            <person name="Hayes R."/>
            <person name="Keri Z."/>
            <person name="Labutti K."/>
            <person name="Lipzen A."/>
            <person name="Lombard V."/>
            <person name="Magnuson J."/>
            <person name="Maillard F."/>
            <person name="Morin E."/>
            <person name="Murat C."/>
            <person name="Nolan M."/>
            <person name="Ohm R."/>
            <person name="Pangilinan J."/>
            <person name="Pereira M."/>
            <person name="Perotto S."/>
            <person name="Peter M."/>
            <person name="Riley R."/>
            <person name="Sitrit Y."/>
            <person name="Stielow B."/>
            <person name="Szollosi G."/>
            <person name="Zifcakova L."/>
            <person name="Stursova M."/>
            <person name="Spatafora J.W."/>
            <person name="Tedersoo L."/>
            <person name="Vaario L.-M."/>
            <person name="Yamada A."/>
            <person name="Yan M."/>
            <person name="Wang P."/>
            <person name="Xu J."/>
            <person name="Bruns T."/>
            <person name="Baldrian P."/>
            <person name="Vilgalys R."/>
            <person name="Henrissat B."/>
            <person name="Grigoriev I.V."/>
            <person name="Hibbett D."/>
            <person name="Nagy L.G."/>
            <person name="Martin F.M."/>
        </authorList>
    </citation>
    <scope>NUCLEOTIDE SEQUENCE</scope>
    <source>
        <strain evidence="2">UH-Tt-Lm1</strain>
    </source>
</reference>
<gene>
    <name evidence="2" type="ORF">BJ322DRAFT_1037931</name>
</gene>
<feature type="compositionally biased region" description="Basic and acidic residues" evidence="1">
    <location>
        <begin position="1"/>
        <end position="22"/>
    </location>
</feature>
<name>A0A9P6HP10_9AGAM</name>
<feature type="region of interest" description="Disordered" evidence="1">
    <location>
        <begin position="335"/>
        <end position="357"/>
    </location>
</feature>
<evidence type="ECO:0000313" key="2">
    <source>
        <dbReference type="EMBL" id="KAF9790691.1"/>
    </source>
</evidence>
<comment type="caution">
    <text evidence="2">The sequence shown here is derived from an EMBL/GenBank/DDBJ whole genome shotgun (WGS) entry which is preliminary data.</text>
</comment>
<proteinExistence type="predicted"/>
<dbReference type="Proteomes" id="UP000736335">
    <property type="component" value="Unassembled WGS sequence"/>
</dbReference>
<evidence type="ECO:0000313" key="3">
    <source>
        <dbReference type="Proteomes" id="UP000736335"/>
    </source>
</evidence>
<feature type="compositionally biased region" description="Basic and acidic residues" evidence="1">
    <location>
        <begin position="192"/>
        <end position="214"/>
    </location>
</feature>
<sequence>MAQSSRTRERTRRSSDVGKSGDDVTFAALDHGLVQRGGRERELSVVTMSPSRAGSGSSVFGPPKRLSRSPLGKPDIGDVSMDDRAMCHHPSVLCRHDRPMSTHAVVAAADTDDRNFRAVGDTEMGKSLVADGQLDDEKIRTRARSGNSPVVGGIFRDVDDASARGSPRVVTVGSLTVVGTPRGMEPPTVGSRKRDGAVENREGDEGKAGKDAKRANALRQAPPNITNSGTGHVGSDGSDSNSNLLSVGSRPQDDQRVGMDCEVEDYDPVPGQLDDEAGEKVDVDSELSLRRRDCPLECGVDGSTSQRIDEGGESRGFEDDAFFAPTDPYTEFVFGLDGTTRGDSKRTGEAGTGAEHTSALETLRCLESAMGPPTGVDTTVDLVPMDIETYLSNSIPRRLSPGGGETRFCNQTGSNSLNVFPFQLSTLDFSTLPHPSLSPAVTAAHDPASTTLGLGLSLVTPARVMSPSPRPAAILSSSGMALGSADSASALVDLDSAEMEQERVIAGPRLFQPLDDDGME</sequence>
<feature type="compositionally biased region" description="Low complexity" evidence="1">
    <location>
        <begin position="233"/>
        <end position="249"/>
    </location>
</feature>
<dbReference type="AlphaFoldDB" id="A0A9P6HP10"/>
<feature type="compositionally biased region" description="Polar residues" evidence="1">
    <location>
        <begin position="46"/>
        <end position="58"/>
    </location>
</feature>
<reference evidence="2" key="1">
    <citation type="journal article" date="2020" name="Nat. Commun.">
        <title>Large-scale genome sequencing of mycorrhizal fungi provides insights into the early evolution of symbiotic traits.</title>
        <authorList>
            <person name="Miyauchi S."/>
            <person name="Kiss E."/>
            <person name="Kuo A."/>
            <person name="Drula E."/>
            <person name="Kohler A."/>
            <person name="Sanchez-Garcia M."/>
            <person name="Morin E."/>
            <person name="Andreopoulos B."/>
            <person name="Barry K.W."/>
            <person name="Bonito G."/>
            <person name="Buee M."/>
            <person name="Carver A."/>
            <person name="Chen C."/>
            <person name="Cichocki N."/>
            <person name="Clum A."/>
            <person name="Culley D."/>
            <person name="Crous P.W."/>
            <person name="Fauchery L."/>
            <person name="Girlanda M."/>
            <person name="Hayes R.D."/>
            <person name="Keri Z."/>
            <person name="LaButti K."/>
            <person name="Lipzen A."/>
            <person name="Lombard V."/>
            <person name="Magnuson J."/>
            <person name="Maillard F."/>
            <person name="Murat C."/>
            <person name="Nolan M."/>
            <person name="Ohm R.A."/>
            <person name="Pangilinan J."/>
            <person name="Pereira M.F."/>
            <person name="Perotto S."/>
            <person name="Peter M."/>
            <person name="Pfister S."/>
            <person name="Riley R."/>
            <person name="Sitrit Y."/>
            <person name="Stielow J.B."/>
            <person name="Szollosi G."/>
            <person name="Zifcakova L."/>
            <person name="Stursova M."/>
            <person name="Spatafora J.W."/>
            <person name="Tedersoo L."/>
            <person name="Vaario L.M."/>
            <person name="Yamada A."/>
            <person name="Yan M."/>
            <person name="Wang P."/>
            <person name="Xu J."/>
            <person name="Bruns T."/>
            <person name="Baldrian P."/>
            <person name="Vilgalys R."/>
            <person name="Dunand C."/>
            <person name="Henrissat B."/>
            <person name="Grigoriev I.V."/>
            <person name="Hibbett D."/>
            <person name="Nagy L.G."/>
            <person name="Martin F.M."/>
        </authorList>
    </citation>
    <scope>NUCLEOTIDE SEQUENCE</scope>
    <source>
        <strain evidence="2">UH-Tt-Lm1</strain>
    </source>
</reference>
<evidence type="ECO:0000256" key="1">
    <source>
        <dbReference type="SAM" id="MobiDB-lite"/>
    </source>
</evidence>
<feature type="region of interest" description="Disordered" evidence="1">
    <location>
        <begin position="1"/>
        <end position="77"/>
    </location>
</feature>
<dbReference type="EMBL" id="WIUZ02000002">
    <property type="protein sequence ID" value="KAF9790691.1"/>
    <property type="molecule type" value="Genomic_DNA"/>
</dbReference>
<keyword evidence="3" id="KW-1185">Reference proteome</keyword>
<protein>
    <submittedName>
        <fullName evidence="2">Uncharacterized protein</fullName>
    </submittedName>
</protein>
<organism evidence="2 3">
    <name type="scientific">Thelephora terrestris</name>
    <dbReference type="NCBI Taxonomy" id="56493"/>
    <lineage>
        <taxon>Eukaryota</taxon>
        <taxon>Fungi</taxon>
        <taxon>Dikarya</taxon>
        <taxon>Basidiomycota</taxon>
        <taxon>Agaricomycotina</taxon>
        <taxon>Agaricomycetes</taxon>
        <taxon>Thelephorales</taxon>
        <taxon>Thelephoraceae</taxon>
        <taxon>Thelephora</taxon>
    </lineage>
</organism>
<dbReference type="OrthoDB" id="10619308at2759"/>
<accession>A0A9P6HP10</accession>
<feature type="region of interest" description="Disordered" evidence="1">
    <location>
        <begin position="178"/>
        <end position="256"/>
    </location>
</feature>